<keyword evidence="1" id="KW-0812">Transmembrane</keyword>
<evidence type="ECO:0008006" key="4">
    <source>
        <dbReference type="Google" id="ProtNLM"/>
    </source>
</evidence>
<dbReference type="KEGG" id="ari:UM93_08780"/>
<feature type="transmembrane region" description="Helical" evidence="1">
    <location>
        <begin position="250"/>
        <end position="273"/>
    </location>
</feature>
<dbReference type="OrthoDB" id="4964652at2"/>
<feature type="transmembrane region" description="Helical" evidence="1">
    <location>
        <begin position="169"/>
        <end position="191"/>
    </location>
</feature>
<dbReference type="RefSeq" id="WP_045075058.1">
    <property type="nucleotide sequence ID" value="NZ_CP011005.1"/>
</dbReference>
<evidence type="ECO:0000313" key="2">
    <source>
        <dbReference type="EMBL" id="AJT41584.1"/>
    </source>
</evidence>
<evidence type="ECO:0000256" key="1">
    <source>
        <dbReference type="SAM" id="Phobius"/>
    </source>
</evidence>
<proteinExistence type="predicted"/>
<keyword evidence="1" id="KW-1133">Transmembrane helix</keyword>
<keyword evidence="1" id="KW-0472">Membrane</keyword>
<protein>
    <recommendedName>
        <fullName evidence="4">Integral membrane protein</fullName>
    </recommendedName>
</protein>
<organism evidence="2 3">
    <name type="scientific">Psychromicrobium lacuslunae</name>
    <dbReference type="NCBI Taxonomy" id="1618207"/>
    <lineage>
        <taxon>Bacteria</taxon>
        <taxon>Bacillati</taxon>
        <taxon>Actinomycetota</taxon>
        <taxon>Actinomycetes</taxon>
        <taxon>Micrococcales</taxon>
        <taxon>Micrococcaceae</taxon>
        <taxon>Psychromicrobium</taxon>
    </lineage>
</organism>
<keyword evidence="3" id="KW-1185">Reference proteome</keyword>
<feature type="transmembrane region" description="Helical" evidence="1">
    <location>
        <begin position="198"/>
        <end position="215"/>
    </location>
</feature>
<dbReference type="PATRIC" id="fig|1618207.4.peg.1779"/>
<sequence length="276" mass="28977">MRSFFSAAAALVALVLAGVSVPVVWADRTVIDQDGFLAMATPLGNDAKFQQALATATAKTMSSKLDAVPAFSAMAQPLIENVTKSITTDPGYPAAWSETLRRSHELTLVDPAANANDQGALNLDVAPLMQLIFNKLGAGFGQQLKAPSQVLISLGTPSQREALVKLREFVSMGIWLALGALVAAILALLIARRRSTTLALIGLGGLVVVAGWKLSLSLLSQNVLNATAADPVAELFKQEYVAAAGGSFDFWILCGLIVAASLLLIGLIGRLAARRR</sequence>
<name>A0A0D4BZ61_9MICC</name>
<dbReference type="AlphaFoldDB" id="A0A0D4BZ61"/>
<dbReference type="HOGENOM" id="CLU_068412_0_0_11"/>
<reference evidence="2 3" key="1">
    <citation type="journal article" date="2015" name="Genome Announc.">
        <title>Complete Genome Sequencing of Protease-Producing Novel Arthrobacter sp. Strain IHBB 11108 Using PacBio Single-Molecule Real-Time Sequencing Technology.</title>
        <authorList>
            <person name="Kiran S."/>
            <person name="Swarnkar M.K."/>
            <person name="Pal M."/>
            <person name="Thakur R."/>
            <person name="Tewari R."/>
            <person name="Singh A.K."/>
            <person name="Gulati A."/>
        </authorList>
    </citation>
    <scope>NUCLEOTIDE SEQUENCE [LARGE SCALE GENOMIC DNA]</scope>
    <source>
        <strain evidence="2 3">IHBB 11108</strain>
    </source>
</reference>
<evidence type="ECO:0000313" key="3">
    <source>
        <dbReference type="Proteomes" id="UP000061839"/>
    </source>
</evidence>
<accession>A0A0D4BZ61</accession>
<dbReference type="EMBL" id="CP011005">
    <property type="protein sequence ID" value="AJT41584.1"/>
    <property type="molecule type" value="Genomic_DNA"/>
</dbReference>
<gene>
    <name evidence="2" type="ORF">UM93_08780</name>
</gene>
<dbReference type="Proteomes" id="UP000061839">
    <property type="component" value="Chromosome"/>
</dbReference>
<dbReference type="STRING" id="1618207.UM93_08780"/>